<dbReference type="EMBL" id="CAXDID020000138">
    <property type="protein sequence ID" value="CAL6037926.1"/>
    <property type="molecule type" value="Genomic_DNA"/>
</dbReference>
<evidence type="ECO:0000256" key="1">
    <source>
        <dbReference type="SAM" id="Phobius"/>
    </source>
</evidence>
<dbReference type="Proteomes" id="UP001642409">
    <property type="component" value="Unassembled WGS sequence"/>
</dbReference>
<name>A0AA86Q9X2_9EUKA</name>
<evidence type="ECO:0000313" key="2">
    <source>
        <dbReference type="EMBL" id="CAI9951438.1"/>
    </source>
</evidence>
<accession>A0AA86Q9X2</accession>
<keyword evidence="1" id="KW-0472">Membrane</keyword>
<sequence>MLLTKIDRFEGQTDKIKKSYSATRLQRSGRQPLAFRGQGVSHSPSEVRTSEDQTSVDLCCQRQVIMRTGRLILADQSKILSVEFLGNEFRYNVLVLYKFFYLFLYISYYVR</sequence>
<keyword evidence="1" id="KW-0812">Transmembrane</keyword>
<feature type="transmembrane region" description="Helical" evidence="1">
    <location>
        <begin position="89"/>
        <end position="110"/>
    </location>
</feature>
<keyword evidence="4" id="KW-1185">Reference proteome</keyword>
<evidence type="ECO:0000313" key="4">
    <source>
        <dbReference type="Proteomes" id="UP001642409"/>
    </source>
</evidence>
<evidence type="ECO:0000313" key="3">
    <source>
        <dbReference type="EMBL" id="CAL6037926.1"/>
    </source>
</evidence>
<organism evidence="2">
    <name type="scientific">Hexamita inflata</name>
    <dbReference type="NCBI Taxonomy" id="28002"/>
    <lineage>
        <taxon>Eukaryota</taxon>
        <taxon>Metamonada</taxon>
        <taxon>Diplomonadida</taxon>
        <taxon>Hexamitidae</taxon>
        <taxon>Hexamitinae</taxon>
        <taxon>Hexamita</taxon>
    </lineage>
</organism>
<reference evidence="2" key="1">
    <citation type="submission" date="2023-06" db="EMBL/GenBank/DDBJ databases">
        <authorList>
            <person name="Kurt Z."/>
        </authorList>
    </citation>
    <scope>NUCLEOTIDE SEQUENCE</scope>
</reference>
<dbReference type="EMBL" id="CATOUU010000824">
    <property type="protein sequence ID" value="CAI9951438.1"/>
    <property type="molecule type" value="Genomic_DNA"/>
</dbReference>
<keyword evidence="1" id="KW-1133">Transmembrane helix</keyword>
<reference evidence="3 4" key="2">
    <citation type="submission" date="2024-07" db="EMBL/GenBank/DDBJ databases">
        <authorList>
            <person name="Akdeniz Z."/>
        </authorList>
    </citation>
    <scope>NUCLEOTIDE SEQUENCE [LARGE SCALE GENOMIC DNA]</scope>
</reference>
<gene>
    <name evidence="3" type="ORF">HINF_LOCUS37121</name>
    <name evidence="2" type="ORF">HINF_LOCUS39083</name>
</gene>
<comment type="caution">
    <text evidence="2">The sequence shown here is derived from an EMBL/GenBank/DDBJ whole genome shotgun (WGS) entry which is preliminary data.</text>
</comment>
<proteinExistence type="predicted"/>
<protein>
    <submittedName>
        <fullName evidence="3">Hypothetical_protein</fullName>
    </submittedName>
</protein>
<dbReference type="AlphaFoldDB" id="A0AA86Q9X2"/>